<gene>
    <name evidence="1" type="primary">Necator_chrI.g3888</name>
    <name evidence="1" type="ORF">RB195_007759</name>
</gene>
<evidence type="ECO:0000313" key="1">
    <source>
        <dbReference type="EMBL" id="KAK6731487.1"/>
    </source>
</evidence>
<accession>A0ABR1C1F7</accession>
<reference evidence="1 2" key="1">
    <citation type="submission" date="2023-08" db="EMBL/GenBank/DDBJ databases">
        <title>A Necator americanus chromosomal reference genome.</title>
        <authorList>
            <person name="Ilik V."/>
            <person name="Petrzelkova K.J."/>
            <person name="Pardy F."/>
            <person name="Fuh T."/>
            <person name="Niatou-Singa F.S."/>
            <person name="Gouil Q."/>
            <person name="Baker L."/>
            <person name="Ritchie M.E."/>
            <person name="Jex A.R."/>
            <person name="Gazzola D."/>
            <person name="Li H."/>
            <person name="Toshio Fujiwara R."/>
            <person name="Zhan B."/>
            <person name="Aroian R.V."/>
            <person name="Pafco B."/>
            <person name="Schwarz E.M."/>
        </authorList>
    </citation>
    <scope>NUCLEOTIDE SEQUENCE [LARGE SCALE GENOMIC DNA]</scope>
    <source>
        <strain evidence="1 2">Aroian</strain>
        <tissue evidence="1">Whole animal</tissue>
    </source>
</reference>
<keyword evidence="2" id="KW-1185">Reference proteome</keyword>
<name>A0ABR1C1F7_NECAM</name>
<dbReference type="EMBL" id="JAVFWL010000001">
    <property type="protein sequence ID" value="KAK6731487.1"/>
    <property type="molecule type" value="Genomic_DNA"/>
</dbReference>
<comment type="caution">
    <text evidence="1">The sequence shown here is derived from an EMBL/GenBank/DDBJ whole genome shotgun (WGS) entry which is preliminary data.</text>
</comment>
<protein>
    <submittedName>
        <fullName evidence="1">Uncharacterized protein</fullName>
    </submittedName>
</protein>
<sequence>MFVHILLYVDVAHLYAEIDVVYPRMTHGRYQHHAPPSRVVKVNRLRFFGHILRRLADRLVQRVLRSLPGSSWKKPSGRKRKFWTEVVKEDLRTLGVDRQFRQDVRFRRIWNRLILCKVSQKIEKLGQCYVEGRHTSYIIIIASSHNAPLFNNENVNQIINYLNE</sequence>
<proteinExistence type="predicted"/>
<dbReference type="Proteomes" id="UP001303046">
    <property type="component" value="Unassembled WGS sequence"/>
</dbReference>
<evidence type="ECO:0000313" key="2">
    <source>
        <dbReference type="Proteomes" id="UP001303046"/>
    </source>
</evidence>
<organism evidence="1 2">
    <name type="scientific">Necator americanus</name>
    <name type="common">Human hookworm</name>
    <dbReference type="NCBI Taxonomy" id="51031"/>
    <lineage>
        <taxon>Eukaryota</taxon>
        <taxon>Metazoa</taxon>
        <taxon>Ecdysozoa</taxon>
        <taxon>Nematoda</taxon>
        <taxon>Chromadorea</taxon>
        <taxon>Rhabditida</taxon>
        <taxon>Rhabditina</taxon>
        <taxon>Rhabditomorpha</taxon>
        <taxon>Strongyloidea</taxon>
        <taxon>Ancylostomatidae</taxon>
        <taxon>Bunostominae</taxon>
        <taxon>Necator</taxon>
    </lineage>
</organism>